<protein>
    <submittedName>
        <fullName evidence="2">Uncharacterized protein</fullName>
    </submittedName>
</protein>
<dbReference type="Proteomes" id="UP000233766">
    <property type="component" value="Unassembled WGS sequence"/>
</dbReference>
<dbReference type="AlphaFoldDB" id="A0A2N3VKA1"/>
<accession>A0A2N3VKA1</accession>
<feature type="transmembrane region" description="Helical" evidence="1">
    <location>
        <begin position="6"/>
        <end position="25"/>
    </location>
</feature>
<keyword evidence="1" id="KW-0812">Transmembrane</keyword>
<organism evidence="2 3">
    <name type="scientific">Nocardia fluminea</name>
    <dbReference type="NCBI Taxonomy" id="134984"/>
    <lineage>
        <taxon>Bacteria</taxon>
        <taxon>Bacillati</taxon>
        <taxon>Actinomycetota</taxon>
        <taxon>Actinomycetes</taxon>
        <taxon>Mycobacteriales</taxon>
        <taxon>Nocardiaceae</taxon>
        <taxon>Nocardia</taxon>
    </lineage>
</organism>
<evidence type="ECO:0000256" key="1">
    <source>
        <dbReference type="SAM" id="Phobius"/>
    </source>
</evidence>
<sequence length="35" mass="4070">MVTAVEVLFVSCTSAIIWFTCYVIYRLVTDESPRR</sequence>
<comment type="caution">
    <text evidence="2">The sequence shown here is derived from an EMBL/GenBank/DDBJ whole genome shotgun (WGS) entry which is preliminary data.</text>
</comment>
<evidence type="ECO:0000313" key="3">
    <source>
        <dbReference type="Proteomes" id="UP000233766"/>
    </source>
</evidence>
<keyword evidence="3" id="KW-1185">Reference proteome</keyword>
<name>A0A2N3VKA1_9NOCA</name>
<evidence type="ECO:0000313" key="2">
    <source>
        <dbReference type="EMBL" id="PKV82051.1"/>
    </source>
</evidence>
<keyword evidence="1" id="KW-1133">Transmembrane helix</keyword>
<reference evidence="2 3" key="1">
    <citation type="submission" date="2017-12" db="EMBL/GenBank/DDBJ databases">
        <title>Sequencing the genomes of 1000 Actinobacteria strains.</title>
        <authorList>
            <person name="Klenk H.-P."/>
        </authorList>
    </citation>
    <scope>NUCLEOTIDE SEQUENCE [LARGE SCALE GENOMIC DNA]</scope>
    <source>
        <strain evidence="2 3">DSM 44489</strain>
    </source>
</reference>
<gene>
    <name evidence="2" type="ORF">ATK86_6535</name>
</gene>
<proteinExistence type="predicted"/>
<dbReference type="EMBL" id="PJMW01000002">
    <property type="protein sequence ID" value="PKV82051.1"/>
    <property type="molecule type" value="Genomic_DNA"/>
</dbReference>
<keyword evidence="1" id="KW-0472">Membrane</keyword>